<keyword evidence="3" id="KW-0274">FAD</keyword>
<dbReference type="InterPro" id="IPR016164">
    <property type="entry name" value="FAD-linked_Oxase-like_C"/>
</dbReference>
<dbReference type="InterPro" id="IPR016167">
    <property type="entry name" value="FAD-bd_PCMH_sub1"/>
</dbReference>
<dbReference type="InterPro" id="IPR016171">
    <property type="entry name" value="Vanillyl_alc_oxidase_C-sub2"/>
</dbReference>
<dbReference type="InterPro" id="IPR051264">
    <property type="entry name" value="FAD-oxidored/transferase_4"/>
</dbReference>
<dbReference type="Gene3D" id="1.10.45.10">
    <property type="entry name" value="Vanillyl-alcohol Oxidase, Chain A, domain 4"/>
    <property type="match status" value="1"/>
</dbReference>
<keyword evidence="6" id="KW-1185">Reference proteome</keyword>
<name>A0ABY0KBX9_9HYPH</name>
<evidence type="ECO:0000256" key="3">
    <source>
        <dbReference type="ARBA" id="ARBA00022827"/>
    </source>
</evidence>
<dbReference type="Pfam" id="PF02913">
    <property type="entry name" value="FAD-oxidase_C"/>
    <property type="match status" value="1"/>
</dbReference>
<gene>
    <name evidence="5" type="ORF">GA0071312_2950</name>
</gene>
<keyword evidence="2" id="KW-0285">Flavoprotein</keyword>
<evidence type="ECO:0000256" key="1">
    <source>
        <dbReference type="ARBA" id="ARBA00008000"/>
    </source>
</evidence>
<dbReference type="Pfam" id="PF01565">
    <property type="entry name" value="FAD_binding_4"/>
    <property type="match status" value="1"/>
</dbReference>
<sequence>MSAPASTPTPEFLASLSRRLGAEHVLTEPEDMAPHLVETRGLYRGLAGAVVRPKDAQEAAFVMATCHAEGVTVVPHGGNTGLVGGGVPFGGIVLSLSRLNAIREVDASNATITAEAGCTLKSIQDAAEEADKLFPLSLGSEGTCQIGGNIATNAGGTGVLRYGNTRDLVLGLEVVLPDGRIWNGLRGLRKDNTGYDLKHLFIGSEGTLGIVTAAVLKLYPAPKSQVTAFIGCDGPRTALTIFERLRAAAGDQLTAYEFIPRFGLDMVMKHGHDVTRPLQGEHAAYALIELTSPQPDADLQTLAETVLGQAIEDELVEDAALATSGAQVAGMWKLRELMSEVQGKEGGSIKHDVSVPVSRVADFLTEASAACEAAMDGVRVCGFGHFGDGNIHFNLSQPVGMDKAEFLAQWEHFNRIVHDIVAKMNGSIAAEHGVGLIKRDELLLYKDPVAVDMMKAVKQAIDPRNILNPGKVVAITDDPPPALPGSKN</sequence>
<dbReference type="InterPro" id="IPR006094">
    <property type="entry name" value="Oxid_FAD_bind_N"/>
</dbReference>
<dbReference type="PANTHER" id="PTHR43716">
    <property type="entry name" value="D-2-HYDROXYGLUTARATE DEHYDROGENASE, MITOCHONDRIAL"/>
    <property type="match status" value="1"/>
</dbReference>
<dbReference type="Gene3D" id="3.30.43.10">
    <property type="entry name" value="Uridine Diphospho-n-acetylenolpyruvylglucosamine Reductase, domain 2"/>
    <property type="match status" value="1"/>
</dbReference>
<dbReference type="Proteomes" id="UP000182800">
    <property type="component" value="Unassembled WGS sequence"/>
</dbReference>
<proteinExistence type="inferred from homology"/>
<evidence type="ECO:0000259" key="4">
    <source>
        <dbReference type="PROSITE" id="PS51387"/>
    </source>
</evidence>
<dbReference type="InterPro" id="IPR036318">
    <property type="entry name" value="FAD-bd_PCMH-like_sf"/>
</dbReference>
<dbReference type="InterPro" id="IPR016169">
    <property type="entry name" value="FAD-bd_PCMH_sub2"/>
</dbReference>
<dbReference type="SUPFAM" id="SSF55103">
    <property type="entry name" value="FAD-linked oxidases, C-terminal domain"/>
    <property type="match status" value="1"/>
</dbReference>
<reference evidence="5 6" key="1">
    <citation type="submission" date="2016-08" db="EMBL/GenBank/DDBJ databases">
        <authorList>
            <person name="Varghese N."/>
            <person name="Submissions Spin"/>
        </authorList>
    </citation>
    <scope>NUCLEOTIDE SEQUENCE [LARGE SCALE GENOMIC DNA]</scope>
    <source>
        <strain evidence="5 6">HL-109</strain>
    </source>
</reference>
<dbReference type="PANTHER" id="PTHR43716:SF2">
    <property type="entry name" value="BLL6224 PROTEIN"/>
    <property type="match status" value="1"/>
</dbReference>
<organism evidence="5 6">
    <name type="scientific">Saliniramus fredricksonii</name>
    <dbReference type="NCBI Taxonomy" id="1653334"/>
    <lineage>
        <taxon>Bacteria</taxon>
        <taxon>Pseudomonadati</taxon>
        <taxon>Pseudomonadota</taxon>
        <taxon>Alphaproteobacteria</taxon>
        <taxon>Hyphomicrobiales</taxon>
        <taxon>Salinarimonadaceae</taxon>
        <taxon>Saliniramus</taxon>
    </lineage>
</organism>
<dbReference type="SUPFAM" id="SSF56176">
    <property type="entry name" value="FAD-binding/transporter-associated domain-like"/>
    <property type="match status" value="1"/>
</dbReference>
<dbReference type="Gene3D" id="3.30.70.2740">
    <property type="match status" value="1"/>
</dbReference>
<evidence type="ECO:0000313" key="5">
    <source>
        <dbReference type="EMBL" id="SCC81976.1"/>
    </source>
</evidence>
<evidence type="ECO:0000313" key="6">
    <source>
        <dbReference type="Proteomes" id="UP000182800"/>
    </source>
</evidence>
<comment type="caution">
    <text evidence="5">The sequence shown here is derived from an EMBL/GenBank/DDBJ whole genome shotgun (WGS) entry which is preliminary data.</text>
</comment>
<dbReference type="Gene3D" id="3.30.70.2190">
    <property type="match status" value="1"/>
</dbReference>
<feature type="domain" description="FAD-binding PCMH-type" evidence="4">
    <location>
        <begin position="43"/>
        <end position="221"/>
    </location>
</feature>
<evidence type="ECO:0000256" key="2">
    <source>
        <dbReference type="ARBA" id="ARBA00022630"/>
    </source>
</evidence>
<dbReference type="InterPro" id="IPR016166">
    <property type="entry name" value="FAD-bd_PCMH"/>
</dbReference>
<dbReference type="EMBL" id="FMBM01000002">
    <property type="protein sequence ID" value="SCC81976.1"/>
    <property type="molecule type" value="Genomic_DNA"/>
</dbReference>
<dbReference type="PROSITE" id="PS51387">
    <property type="entry name" value="FAD_PCMH"/>
    <property type="match status" value="1"/>
</dbReference>
<accession>A0ABY0KBX9</accession>
<dbReference type="Gene3D" id="3.30.465.10">
    <property type="match status" value="1"/>
</dbReference>
<dbReference type="RefSeq" id="WP_074445557.1">
    <property type="nucleotide sequence ID" value="NZ_FMBM01000002.1"/>
</dbReference>
<dbReference type="InterPro" id="IPR004113">
    <property type="entry name" value="FAD-bd_oxidored_4_C"/>
</dbReference>
<protein>
    <submittedName>
        <fullName evidence="5">FAD/FMN-containing dehydrogenase</fullName>
    </submittedName>
</protein>
<comment type="similarity">
    <text evidence="1">Belongs to the FAD-binding oxidoreductase/transferase type 4 family.</text>
</comment>